<reference evidence="1" key="2">
    <citation type="submission" date="2020-05" db="EMBL/GenBank/DDBJ databases">
        <authorList>
            <person name="Delgado-Blas J."/>
        </authorList>
    </citation>
    <scope>NUCLEOTIDE SEQUENCE</scope>
    <source>
        <strain evidence="1">BB1453</strain>
    </source>
</reference>
<evidence type="ECO:0000313" key="3">
    <source>
        <dbReference type="Proteomes" id="UP000216001"/>
    </source>
</evidence>
<reference evidence="2 3" key="1">
    <citation type="submission" date="2017-07" db="EMBL/GenBank/DDBJ databases">
        <title>blaIMP-27 on transferable plasmids in Proteus mirabilis and Providencia rettgeri.</title>
        <authorList>
            <person name="Potter R."/>
        </authorList>
    </citation>
    <scope>NUCLEOTIDE SEQUENCE [LARGE SCALE GENOMIC DNA]</scope>
    <source>
        <strain evidence="2 3">PR1</strain>
    </source>
</reference>
<dbReference type="Proteomes" id="UP000834611">
    <property type="component" value="Unassembled WGS sequence"/>
</dbReference>
<evidence type="ECO:0000313" key="1">
    <source>
        <dbReference type="EMBL" id="CAB5708589.1"/>
    </source>
</evidence>
<evidence type="ECO:0000313" key="2">
    <source>
        <dbReference type="EMBL" id="OZS73895.1"/>
    </source>
</evidence>
<protein>
    <submittedName>
        <fullName evidence="2">Uncharacterized protein</fullName>
    </submittedName>
</protein>
<accession>A0A264VRH8</accession>
<dbReference type="Proteomes" id="UP000216001">
    <property type="component" value="Unassembled WGS sequence"/>
</dbReference>
<organism evidence="2 3">
    <name type="scientific">Providencia rettgeri</name>
    <dbReference type="NCBI Taxonomy" id="587"/>
    <lineage>
        <taxon>Bacteria</taxon>
        <taxon>Pseudomonadati</taxon>
        <taxon>Pseudomonadota</taxon>
        <taxon>Gammaproteobacteria</taxon>
        <taxon>Enterobacterales</taxon>
        <taxon>Morganellaceae</taxon>
        <taxon>Providencia</taxon>
    </lineage>
</organism>
<sequence length="183" mass="21624">MKVNELKLLIETNKNNNFINNKKPFVYNIKEKPINTDCVASLKKKFEELDRKTDSFKKTQTNKPQSYIKKELSEYDNYAFGNDLTKKNLYFIYSSPDSKKIELIHNHNKNKINNDNAIFINMFSLLKNEPDGSIYKINNHTIKIANKNEELTTNDDRFTHKITLKNGKDILIERYNEKSKFSF</sequence>
<dbReference type="GeneID" id="92272817"/>
<dbReference type="AlphaFoldDB" id="A0A264VRH8"/>
<comment type="caution">
    <text evidence="2">The sequence shown here is derived from an EMBL/GenBank/DDBJ whole genome shotgun (WGS) entry which is preliminary data.</text>
</comment>
<dbReference type="EMBL" id="NOWC01000017">
    <property type="protein sequence ID" value="OZS73895.1"/>
    <property type="molecule type" value="Genomic_DNA"/>
</dbReference>
<dbReference type="RefSeq" id="WP_094961997.1">
    <property type="nucleotide sequence ID" value="NZ_ABDWLN020000027.1"/>
</dbReference>
<dbReference type="EMBL" id="CAHPSF010000010">
    <property type="protein sequence ID" value="CAB5708589.1"/>
    <property type="molecule type" value="Genomic_DNA"/>
</dbReference>
<proteinExistence type="predicted"/>
<name>A0A264VRH8_PRORE</name>
<gene>
    <name evidence="2" type="ORF">CHI95_14425</name>
    <name evidence="1" type="ORF">GHA_03342</name>
</gene>